<feature type="region of interest" description="Disordered" evidence="1">
    <location>
        <begin position="1"/>
        <end position="23"/>
    </location>
</feature>
<evidence type="ECO:0000313" key="3">
    <source>
        <dbReference type="EMBL" id="CAF4532107.1"/>
    </source>
</evidence>
<dbReference type="AlphaFoldDB" id="A0A820XGU1"/>
<dbReference type="PANTHER" id="PTHR12431:SF19">
    <property type="entry name" value="SORTING NEXIN-27"/>
    <property type="match status" value="1"/>
</dbReference>
<dbReference type="Proteomes" id="UP000663866">
    <property type="component" value="Unassembled WGS sequence"/>
</dbReference>
<dbReference type="GO" id="GO:0035091">
    <property type="term" value="F:phosphatidylinositol binding"/>
    <property type="evidence" value="ECO:0007669"/>
    <property type="project" value="TreeGrafter"/>
</dbReference>
<organism evidence="3 4">
    <name type="scientific">Rotaria magnacalcarata</name>
    <dbReference type="NCBI Taxonomy" id="392030"/>
    <lineage>
        <taxon>Eukaryota</taxon>
        <taxon>Metazoa</taxon>
        <taxon>Spiralia</taxon>
        <taxon>Gnathifera</taxon>
        <taxon>Rotifera</taxon>
        <taxon>Eurotatoria</taxon>
        <taxon>Bdelloidea</taxon>
        <taxon>Philodinida</taxon>
        <taxon>Philodinidae</taxon>
        <taxon>Rotaria</taxon>
    </lineage>
</organism>
<dbReference type="InterPro" id="IPR001478">
    <property type="entry name" value="PDZ"/>
</dbReference>
<feature type="non-terminal residue" evidence="3">
    <location>
        <position position="1"/>
    </location>
</feature>
<keyword evidence="4" id="KW-1185">Reference proteome</keyword>
<gene>
    <name evidence="3" type="ORF">OVN521_LOCUS42370</name>
</gene>
<name>A0A820XGU1_9BILA</name>
<evidence type="ECO:0000256" key="1">
    <source>
        <dbReference type="SAM" id="MobiDB-lite"/>
    </source>
</evidence>
<dbReference type="GO" id="GO:0005769">
    <property type="term" value="C:early endosome"/>
    <property type="evidence" value="ECO:0007669"/>
    <property type="project" value="TreeGrafter"/>
</dbReference>
<sequence>SSTRKVSTSGIITNSNKPTTTSLSNAPRSIIVRKSSNGFGFNVRGQVFEGGQVKAIHGTLYGPLQHVSAVSSRGSAEKAGLCVGDKILEVNGVDVEGASHKQVVDLIKHSNDELHLVVIASVGDESHSDIHSGEESSGSSNDYSERRSLAITIPDYSLLEVNEEKFYVSKQRKYLTEY</sequence>
<dbReference type="PANTHER" id="PTHR12431">
    <property type="entry name" value="SORTING NEXIN 17 AND 27"/>
    <property type="match status" value="1"/>
</dbReference>
<dbReference type="Pfam" id="PF00595">
    <property type="entry name" value="PDZ"/>
    <property type="match status" value="1"/>
</dbReference>
<protein>
    <recommendedName>
        <fullName evidence="2">PDZ domain-containing protein</fullName>
    </recommendedName>
</protein>
<comment type="caution">
    <text evidence="3">The sequence shown here is derived from an EMBL/GenBank/DDBJ whole genome shotgun (WGS) entry which is preliminary data.</text>
</comment>
<feature type="domain" description="PDZ" evidence="2">
    <location>
        <begin position="29"/>
        <end position="122"/>
    </location>
</feature>
<dbReference type="PROSITE" id="PS50106">
    <property type="entry name" value="PDZ"/>
    <property type="match status" value="1"/>
</dbReference>
<dbReference type="SUPFAM" id="SSF50156">
    <property type="entry name" value="PDZ domain-like"/>
    <property type="match status" value="1"/>
</dbReference>
<dbReference type="GO" id="GO:0006886">
    <property type="term" value="P:intracellular protein transport"/>
    <property type="evidence" value="ECO:0007669"/>
    <property type="project" value="TreeGrafter"/>
</dbReference>
<dbReference type="EMBL" id="CAJOBG010058088">
    <property type="protein sequence ID" value="CAF4532107.1"/>
    <property type="molecule type" value="Genomic_DNA"/>
</dbReference>
<proteinExistence type="predicted"/>
<dbReference type="InterPro" id="IPR036034">
    <property type="entry name" value="PDZ_sf"/>
</dbReference>
<dbReference type="SMART" id="SM00228">
    <property type="entry name" value="PDZ"/>
    <property type="match status" value="1"/>
</dbReference>
<accession>A0A820XGU1</accession>
<dbReference type="Gene3D" id="2.30.42.10">
    <property type="match status" value="1"/>
</dbReference>
<reference evidence="3" key="1">
    <citation type="submission" date="2021-02" db="EMBL/GenBank/DDBJ databases">
        <authorList>
            <person name="Nowell W R."/>
        </authorList>
    </citation>
    <scope>NUCLEOTIDE SEQUENCE</scope>
</reference>
<evidence type="ECO:0000259" key="2">
    <source>
        <dbReference type="PROSITE" id="PS50106"/>
    </source>
</evidence>
<dbReference type="GO" id="GO:0032456">
    <property type="term" value="P:endocytic recycling"/>
    <property type="evidence" value="ECO:0007669"/>
    <property type="project" value="TreeGrafter"/>
</dbReference>
<evidence type="ECO:0000313" key="4">
    <source>
        <dbReference type="Proteomes" id="UP000663866"/>
    </source>
</evidence>